<comment type="caution">
    <text evidence="1">The sequence shown here is derived from an EMBL/GenBank/DDBJ whole genome shotgun (WGS) entry which is preliminary data.</text>
</comment>
<organism evidence="1 2">
    <name type="scientific">Smallanthus sonchifolius</name>
    <dbReference type="NCBI Taxonomy" id="185202"/>
    <lineage>
        <taxon>Eukaryota</taxon>
        <taxon>Viridiplantae</taxon>
        <taxon>Streptophyta</taxon>
        <taxon>Embryophyta</taxon>
        <taxon>Tracheophyta</taxon>
        <taxon>Spermatophyta</taxon>
        <taxon>Magnoliopsida</taxon>
        <taxon>eudicotyledons</taxon>
        <taxon>Gunneridae</taxon>
        <taxon>Pentapetalae</taxon>
        <taxon>asterids</taxon>
        <taxon>campanulids</taxon>
        <taxon>Asterales</taxon>
        <taxon>Asteraceae</taxon>
        <taxon>Asteroideae</taxon>
        <taxon>Heliantheae alliance</taxon>
        <taxon>Millerieae</taxon>
        <taxon>Smallanthus</taxon>
    </lineage>
</organism>
<evidence type="ECO:0000313" key="2">
    <source>
        <dbReference type="Proteomes" id="UP001056120"/>
    </source>
</evidence>
<proteinExistence type="predicted"/>
<reference evidence="1 2" key="2">
    <citation type="journal article" date="2022" name="Mol. Ecol. Resour.">
        <title>The genomes of chicory, endive, great burdock and yacon provide insights into Asteraceae paleo-polyploidization history and plant inulin production.</title>
        <authorList>
            <person name="Fan W."/>
            <person name="Wang S."/>
            <person name="Wang H."/>
            <person name="Wang A."/>
            <person name="Jiang F."/>
            <person name="Liu H."/>
            <person name="Zhao H."/>
            <person name="Xu D."/>
            <person name="Zhang Y."/>
        </authorList>
    </citation>
    <scope>NUCLEOTIDE SEQUENCE [LARGE SCALE GENOMIC DNA]</scope>
    <source>
        <strain evidence="2">cv. Yunnan</strain>
        <tissue evidence="1">Leaves</tissue>
    </source>
</reference>
<name>A0ACB9JJ07_9ASTR</name>
<dbReference type="EMBL" id="CM042021">
    <property type="protein sequence ID" value="KAI3819716.1"/>
    <property type="molecule type" value="Genomic_DNA"/>
</dbReference>
<reference evidence="2" key="1">
    <citation type="journal article" date="2022" name="Mol. Ecol. Resour.">
        <title>The genomes of chicory, endive, great burdock and yacon provide insights into Asteraceae palaeo-polyploidization history and plant inulin production.</title>
        <authorList>
            <person name="Fan W."/>
            <person name="Wang S."/>
            <person name="Wang H."/>
            <person name="Wang A."/>
            <person name="Jiang F."/>
            <person name="Liu H."/>
            <person name="Zhao H."/>
            <person name="Xu D."/>
            <person name="Zhang Y."/>
        </authorList>
    </citation>
    <scope>NUCLEOTIDE SEQUENCE [LARGE SCALE GENOMIC DNA]</scope>
    <source>
        <strain evidence="2">cv. Yunnan</strain>
    </source>
</reference>
<gene>
    <name evidence="1" type="ORF">L1987_13564</name>
</gene>
<dbReference type="Proteomes" id="UP001056120">
    <property type="component" value="Linkage Group LG04"/>
</dbReference>
<accession>A0ACB9JJ07</accession>
<sequence length="262" mass="27618">MFIPPVSISSSTLEDFCVELLPFSTPLHPRIPDLITSAQEVPSTSQSEDLSTLQENGSGDTVVDQASVDNSTNASTDQLPIVDPLIPVTKENLSSHEAILDHHLSNQLVHTELYSDPRSRILSGVERWEELLGGKPDEKLVEEEEEEVEKPVNEEEKVGENDDHKNNDDGDGDSSDGGNGGSAGDGDGAGGADGNSGDSSDDGRNGGDTGGNTGGDGDDGGDSSGGGDSEIEWSKSDGEELVSEADSKNPLLSMRKIKQMRR</sequence>
<protein>
    <submittedName>
        <fullName evidence="1">Uncharacterized protein</fullName>
    </submittedName>
</protein>
<keyword evidence="2" id="KW-1185">Reference proteome</keyword>
<evidence type="ECO:0000313" key="1">
    <source>
        <dbReference type="EMBL" id="KAI3819716.1"/>
    </source>
</evidence>